<evidence type="ECO:0000313" key="3">
    <source>
        <dbReference type="Proteomes" id="UP000245168"/>
    </source>
</evidence>
<feature type="chain" id="PRO_5015724274" description="Phosphoribosyl-AMP cyclohydrolase" evidence="1">
    <location>
        <begin position="23"/>
        <end position="174"/>
    </location>
</feature>
<sequence length="174" mass="18454">MKLLPALLPAVAALAVSAPALAQPITVAEVESAQAAWGAGIVRIGEVHAADGDYETAAAEHLETLYAYDLGDVLFKPTKAADDQFRGSFDEAHSYFVGGIVAEDGGFAINPWTAVRFENEGVITDADSAVAMGNYYFTDPSGGEVKVEYTFGYVRDAEGDLRINLHHSSLPYPG</sequence>
<name>A0A2U2BSI5_9PROT</name>
<proteinExistence type="predicted"/>
<dbReference type="Gene3D" id="3.10.450.50">
    <property type="match status" value="1"/>
</dbReference>
<evidence type="ECO:0000256" key="1">
    <source>
        <dbReference type="SAM" id="SignalP"/>
    </source>
</evidence>
<evidence type="ECO:0000313" key="2">
    <source>
        <dbReference type="EMBL" id="PWE16969.1"/>
    </source>
</evidence>
<dbReference type="SUPFAM" id="SSF54427">
    <property type="entry name" value="NTF2-like"/>
    <property type="match status" value="1"/>
</dbReference>
<protein>
    <recommendedName>
        <fullName evidence="4">Phosphoribosyl-AMP cyclohydrolase</fullName>
    </recommendedName>
</protein>
<dbReference type="EMBL" id="QEXV01000004">
    <property type="protein sequence ID" value="PWE16969.1"/>
    <property type="molecule type" value="Genomic_DNA"/>
</dbReference>
<dbReference type="InterPro" id="IPR032710">
    <property type="entry name" value="NTF2-like_dom_sf"/>
</dbReference>
<reference evidence="3" key="1">
    <citation type="submission" date="2018-05" db="EMBL/GenBank/DDBJ databases">
        <authorList>
            <person name="Liu B.-T."/>
        </authorList>
    </citation>
    <scope>NUCLEOTIDE SEQUENCE [LARGE SCALE GENOMIC DNA]</scope>
    <source>
        <strain evidence="3">WD6-1</strain>
    </source>
</reference>
<dbReference type="RefSeq" id="WP_109253193.1">
    <property type="nucleotide sequence ID" value="NZ_QEXV01000004.1"/>
</dbReference>
<dbReference type="OrthoDB" id="9807600at2"/>
<organism evidence="2 3">
    <name type="scientific">Marinicauda salina</name>
    <dbReference type="NCBI Taxonomy" id="2135793"/>
    <lineage>
        <taxon>Bacteria</taxon>
        <taxon>Pseudomonadati</taxon>
        <taxon>Pseudomonadota</taxon>
        <taxon>Alphaproteobacteria</taxon>
        <taxon>Maricaulales</taxon>
        <taxon>Maricaulaceae</taxon>
        <taxon>Marinicauda</taxon>
    </lineage>
</organism>
<evidence type="ECO:0008006" key="4">
    <source>
        <dbReference type="Google" id="ProtNLM"/>
    </source>
</evidence>
<gene>
    <name evidence="2" type="ORF">DDZ18_09685</name>
</gene>
<dbReference type="InterPro" id="IPR016878">
    <property type="entry name" value="MICAH-like"/>
</dbReference>
<dbReference type="PIRSF" id="PIRSF028288">
    <property type="entry name" value="UCP028288"/>
    <property type="match status" value="1"/>
</dbReference>
<dbReference type="AlphaFoldDB" id="A0A2U2BSI5"/>
<comment type="caution">
    <text evidence="2">The sequence shown here is derived from an EMBL/GenBank/DDBJ whole genome shotgun (WGS) entry which is preliminary data.</text>
</comment>
<keyword evidence="3" id="KW-1185">Reference proteome</keyword>
<feature type="signal peptide" evidence="1">
    <location>
        <begin position="1"/>
        <end position="22"/>
    </location>
</feature>
<dbReference type="Proteomes" id="UP000245168">
    <property type="component" value="Unassembled WGS sequence"/>
</dbReference>
<accession>A0A2U2BSI5</accession>
<keyword evidence="1" id="KW-0732">Signal</keyword>